<dbReference type="EMBL" id="JAOPGA020001102">
    <property type="protein sequence ID" value="KAL0485104.1"/>
    <property type="molecule type" value="Genomic_DNA"/>
</dbReference>
<dbReference type="AlphaFoldDB" id="A0AAW2Z6Z8"/>
<organism evidence="1 2">
    <name type="scientific">Acrasis kona</name>
    <dbReference type="NCBI Taxonomy" id="1008807"/>
    <lineage>
        <taxon>Eukaryota</taxon>
        <taxon>Discoba</taxon>
        <taxon>Heterolobosea</taxon>
        <taxon>Tetramitia</taxon>
        <taxon>Eutetramitia</taxon>
        <taxon>Acrasidae</taxon>
        <taxon>Acrasis</taxon>
    </lineage>
</organism>
<sequence>MSNTNVVTRFMVYQLYRSIMKKSADIKHTDIDYFRLRVRQEFDLVAKGREYTPETRLRMYQKGKDFLKDLGGVI</sequence>
<gene>
    <name evidence="1" type="ORF">AKO1_011814</name>
</gene>
<comment type="caution">
    <text evidence="1">The sequence shown here is derived from an EMBL/GenBank/DDBJ whole genome shotgun (WGS) entry which is preliminary data.</text>
</comment>
<evidence type="ECO:0000313" key="1">
    <source>
        <dbReference type="EMBL" id="KAL0485104.1"/>
    </source>
</evidence>
<reference evidence="1 2" key="1">
    <citation type="submission" date="2024-03" db="EMBL/GenBank/DDBJ databases">
        <title>The Acrasis kona genome and developmental transcriptomes reveal deep origins of eukaryotic multicellular pathways.</title>
        <authorList>
            <person name="Sheikh S."/>
            <person name="Fu C.-J."/>
            <person name="Brown M.W."/>
            <person name="Baldauf S.L."/>
        </authorList>
    </citation>
    <scope>NUCLEOTIDE SEQUENCE [LARGE SCALE GENOMIC DNA]</scope>
    <source>
        <strain evidence="1 2">ATCC MYA-3509</strain>
    </source>
</reference>
<keyword evidence="2" id="KW-1185">Reference proteome</keyword>
<evidence type="ECO:0000313" key="2">
    <source>
        <dbReference type="Proteomes" id="UP001431209"/>
    </source>
</evidence>
<protein>
    <submittedName>
        <fullName evidence="1">Arginine tRS</fullName>
    </submittedName>
</protein>
<dbReference type="Proteomes" id="UP001431209">
    <property type="component" value="Unassembled WGS sequence"/>
</dbReference>
<name>A0AAW2Z6Z8_9EUKA</name>
<accession>A0AAW2Z6Z8</accession>
<proteinExistence type="predicted"/>